<reference evidence="2 3" key="1">
    <citation type="journal article" date="2017" name="Int. J. Parasitol.">
        <title>The genome of the protozoan parasite Cystoisospora suis and a reverse vaccinology approach to identify vaccine candidates.</title>
        <authorList>
            <person name="Palmieri N."/>
            <person name="Shrestha A."/>
            <person name="Ruttkowski B."/>
            <person name="Beck T."/>
            <person name="Vogl C."/>
            <person name="Tomley F."/>
            <person name="Blake D.P."/>
            <person name="Joachim A."/>
        </authorList>
    </citation>
    <scope>NUCLEOTIDE SEQUENCE [LARGE SCALE GENOMIC DNA]</scope>
    <source>
        <strain evidence="2 3">Wien I</strain>
    </source>
</reference>
<evidence type="ECO:0000256" key="1">
    <source>
        <dbReference type="SAM" id="MobiDB-lite"/>
    </source>
</evidence>
<keyword evidence="3" id="KW-1185">Reference proteome</keyword>
<dbReference type="Proteomes" id="UP000221165">
    <property type="component" value="Unassembled WGS sequence"/>
</dbReference>
<name>A0A2C6KJ66_9APIC</name>
<dbReference type="EMBL" id="MIGC01006022">
    <property type="protein sequence ID" value="PHJ16406.1"/>
    <property type="molecule type" value="Genomic_DNA"/>
</dbReference>
<dbReference type="AlphaFoldDB" id="A0A2C6KJ66"/>
<evidence type="ECO:0000313" key="2">
    <source>
        <dbReference type="EMBL" id="PHJ16406.1"/>
    </source>
</evidence>
<dbReference type="OrthoDB" id="342143at2759"/>
<evidence type="ECO:0008006" key="4">
    <source>
        <dbReference type="Google" id="ProtNLM"/>
    </source>
</evidence>
<gene>
    <name evidence="2" type="ORF">CSUI_009781</name>
</gene>
<feature type="region of interest" description="Disordered" evidence="1">
    <location>
        <begin position="40"/>
        <end position="77"/>
    </location>
</feature>
<evidence type="ECO:0000313" key="3">
    <source>
        <dbReference type="Proteomes" id="UP000221165"/>
    </source>
</evidence>
<dbReference type="VEuPathDB" id="ToxoDB:CSUI_009781"/>
<organism evidence="2 3">
    <name type="scientific">Cystoisospora suis</name>
    <dbReference type="NCBI Taxonomy" id="483139"/>
    <lineage>
        <taxon>Eukaryota</taxon>
        <taxon>Sar</taxon>
        <taxon>Alveolata</taxon>
        <taxon>Apicomplexa</taxon>
        <taxon>Conoidasida</taxon>
        <taxon>Coccidia</taxon>
        <taxon>Eucoccidiorida</taxon>
        <taxon>Eimeriorina</taxon>
        <taxon>Sarcocystidae</taxon>
        <taxon>Cystoisospora</taxon>
    </lineage>
</organism>
<feature type="region of interest" description="Disordered" evidence="1">
    <location>
        <begin position="110"/>
        <end position="133"/>
    </location>
</feature>
<dbReference type="RefSeq" id="XP_067918135.1">
    <property type="nucleotide sequence ID" value="XM_068069890.1"/>
</dbReference>
<accession>A0A2C6KJ66</accession>
<sequence length="320" mass="34792">MEWTKCWDPIGLSFPKSLLVGEASKSAECEKNRADFLETKGNGARLPSFNPWSSGLADPSGNQSFSTGSRSPFRTQNLNISPDRWQNCANPPAACGGAPLSSEGWLLNRRWSPEPTSAGSGAESSPMESDGCEPEIQFSGLLDSLADIVGDGARHEMVATALDEGQHSSLRNLRPNAATELSSVPTQVGNNQTEPSRVMEAPVEKLRVSVEEFRRLLYLEICKSRLSCDSFVEVKSVEATQVALRKYQVDMDELANFYPSVGSLLHDEGYCVPCAFASKTNKSCHNGVSCCFCHHFHREVLIRRRGKKKRNGGGTGGGAC</sequence>
<protein>
    <recommendedName>
        <fullName evidence="4">C3H1-type domain-containing protein</fullName>
    </recommendedName>
</protein>
<comment type="caution">
    <text evidence="2">The sequence shown here is derived from an EMBL/GenBank/DDBJ whole genome shotgun (WGS) entry which is preliminary data.</text>
</comment>
<proteinExistence type="predicted"/>
<feature type="compositionally biased region" description="Polar residues" evidence="1">
    <location>
        <begin position="60"/>
        <end position="77"/>
    </location>
</feature>
<feature type="compositionally biased region" description="Polar residues" evidence="1">
    <location>
        <begin position="114"/>
        <end position="127"/>
    </location>
</feature>
<dbReference type="GeneID" id="94433101"/>